<evidence type="ECO:0000313" key="1">
    <source>
        <dbReference type="EMBL" id="MBB3971379.1"/>
    </source>
</evidence>
<dbReference type="RefSeq" id="WP_183393268.1">
    <property type="nucleotide sequence ID" value="NZ_JACIDR010000001.1"/>
</dbReference>
<keyword evidence="2" id="KW-1185">Reference proteome</keyword>
<reference evidence="1 2" key="1">
    <citation type="submission" date="2020-08" db="EMBL/GenBank/DDBJ databases">
        <title>Genomic Encyclopedia of Type Strains, Phase IV (KMG-IV): sequencing the most valuable type-strain genomes for metagenomic binning, comparative biology and taxonomic classification.</title>
        <authorList>
            <person name="Goeker M."/>
        </authorList>
    </citation>
    <scope>NUCLEOTIDE SEQUENCE [LARGE SCALE GENOMIC DNA]</scope>
    <source>
        <strain evidence="1 2">DSM 25481</strain>
    </source>
</reference>
<dbReference type="Proteomes" id="UP000528964">
    <property type="component" value="Unassembled WGS sequence"/>
</dbReference>
<proteinExistence type="predicted"/>
<dbReference type="EMBL" id="JACIDR010000001">
    <property type="protein sequence ID" value="MBB3971379.1"/>
    <property type="molecule type" value="Genomic_DNA"/>
</dbReference>
<organism evidence="1 2">
    <name type="scientific">Hansschlegelia beijingensis</name>
    <dbReference type="NCBI Taxonomy" id="1133344"/>
    <lineage>
        <taxon>Bacteria</taxon>
        <taxon>Pseudomonadati</taxon>
        <taxon>Pseudomonadota</taxon>
        <taxon>Alphaproteobacteria</taxon>
        <taxon>Hyphomicrobiales</taxon>
        <taxon>Methylopilaceae</taxon>
        <taxon>Hansschlegelia</taxon>
    </lineage>
</organism>
<sequence>MKRVLLHLVHGGGQLHPSRRHGYDIVAPLDEDGRLNTDLWRSHWAYCRVIRFWGDSPSMAGMLRYRPAALEEEGWFLDFDPNSKDDDQFGYRLDIRKFMPGGYLSLHDRHDDVCKFQIVNVSELPAQEAPASRPEAAASGAAS</sequence>
<dbReference type="AlphaFoldDB" id="A0A7W6CW01"/>
<accession>A0A7W6CW01</accession>
<name>A0A7W6CW01_9HYPH</name>
<evidence type="ECO:0000313" key="2">
    <source>
        <dbReference type="Proteomes" id="UP000528964"/>
    </source>
</evidence>
<gene>
    <name evidence="1" type="ORF">GGR24_000012</name>
</gene>
<comment type="caution">
    <text evidence="1">The sequence shown here is derived from an EMBL/GenBank/DDBJ whole genome shotgun (WGS) entry which is preliminary data.</text>
</comment>
<protein>
    <submittedName>
        <fullName evidence="1">Uncharacterized protein</fullName>
    </submittedName>
</protein>